<reference evidence="2" key="2">
    <citation type="submission" date="2015-01" db="EMBL/GenBank/DDBJ databases">
        <title>Evolutionary Origins and Diversification of the Mycorrhizal Mutualists.</title>
        <authorList>
            <consortium name="DOE Joint Genome Institute"/>
            <consortium name="Mycorrhizal Genomics Consortium"/>
            <person name="Kohler A."/>
            <person name="Kuo A."/>
            <person name="Nagy L.G."/>
            <person name="Floudas D."/>
            <person name="Copeland A."/>
            <person name="Barry K.W."/>
            <person name="Cichocki N."/>
            <person name="Veneault-Fourrey C."/>
            <person name="LaButti K."/>
            <person name="Lindquist E.A."/>
            <person name="Lipzen A."/>
            <person name="Lundell T."/>
            <person name="Morin E."/>
            <person name="Murat C."/>
            <person name="Riley R."/>
            <person name="Ohm R."/>
            <person name="Sun H."/>
            <person name="Tunlid A."/>
            <person name="Henrissat B."/>
            <person name="Grigoriev I.V."/>
            <person name="Hibbett D.S."/>
            <person name="Martin F."/>
        </authorList>
    </citation>
    <scope>NUCLEOTIDE SEQUENCE [LARGE SCALE GENOMIC DNA]</scope>
    <source>
        <strain evidence="2">Ve08.2h10</strain>
    </source>
</reference>
<dbReference type="AlphaFoldDB" id="A0A0D0DBM3"/>
<dbReference type="OrthoDB" id="2670483at2759"/>
<dbReference type="EMBL" id="KN828660">
    <property type="protein sequence ID" value="KIK74660.1"/>
    <property type="molecule type" value="Genomic_DNA"/>
</dbReference>
<protein>
    <submittedName>
        <fullName evidence="1">Unplaced genomic scaffold scaffold_3838, whole genome shotgun sequence</fullName>
    </submittedName>
</protein>
<reference evidence="1 2" key="1">
    <citation type="submission" date="2014-04" db="EMBL/GenBank/DDBJ databases">
        <authorList>
            <consortium name="DOE Joint Genome Institute"/>
            <person name="Kuo A."/>
            <person name="Kohler A."/>
            <person name="Jargeat P."/>
            <person name="Nagy L.G."/>
            <person name="Floudas D."/>
            <person name="Copeland A."/>
            <person name="Barry K.W."/>
            <person name="Cichocki N."/>
            <person name="Veneault-Fourrey C."/>
            <person name="LaButti K."/>
            <person name="Lindquist E.A."/>
            <person name="Lipzen A."/>
            <person name="Lundell T."/>
            <person name="Morin E."/>
            <person name="Murat C."/>
            <person name="Sun H."/>
            <person name="Tunlid A."/>
            <person name="Henrissat B."/>
            <person name="Grigoriev I.V."/>
            <person name="Hibbett D.S."/>
            <person name="Martin F."/>
            <person name="Nordberg H.P."/>
            <person name="Cantor M.N."/>
            <person name="Hua S.X."/>
        </authorList>
    </citation>
    <scope>NUCLEOTIDE SEQUENCE [LARGE SCALE GENOMIC DNA]</scope>
    <source>
        <strain evidence="1 2">Ve08.2h10</strain>
    </source>
</reference>
<sequence length="70" mass="7849">MADGLHSFSERFQASGNGESLAHMQFMFKHPLEASVLLKPGRNEEEAKQWLAMIFKAHSHLSAAMVVMHP</sequence>
<gene>
    <name evidence="1" type="ORF">PAXRUDRAFT_19650</name>
</gene>
<evidence type="ECO:0000313" key="1">
    <source>
        <dbReference type="EMBL" id="KIK74660.1"/>
    </source>
</evidence>
<accession>A0A0D0DBM3</accession>
<dbReference type="InParanoid" id="A0A0D0DBM3"/>
<proteinExistence type="predicted"/>
<name>A0A0D0DBM3_9AGAM</name>
<evidence type="ECO:0000313" key="2">
    <source>
        <dbReference type="Proteomes" id="UP000054538"/>
    </source>
</evidence>
<dbReference type="Proteomes" id="UP000054538">
    <property type="component" value="Unassembled WGS sequence"/>
</dbReference>
<dbReference type="HOGENOM" id="CLU_2758540_0_0_1"/>
<keyword evidence="2" id="KW-1185">Reference proteome</keyword>
<organism evidence="1 2">
    <name type="scientific">Paxillus rubicundulus Ve08.2h10</name>
    <dbReference type="NCBI Taxonomy" id="930991"/>
    <lineage>
        <taxon>Eukaryota</taxon>
        <taxon>Fungi</taxon>
        <taxon>Dikarya</taxon>
        <taxon>Basidiomycota</taxon>
        <taxon>Agaricomycotina</taxon>
        <taxon>Agaricomycetes</taxon>
        <taxon>Agaricomycetidae</taxon>
        <taxon>Boletales</taxon>
        <taxon>Paxilineae</taxon>
        <taxon>Paxillaceae</taxon>
        <taxon>Paxillus</taxon>
    </lineage>
</organism>